<evidence type="ECO:0000313" key="2">
    <source>
        <dbReference type="EMBL" id="MFC5292841.1"/>
    </source>
</evidence>
<dbReference type="EMBL" id="JBHSLI010000002">
    <property type="protein sequence ID" value="MFC5292841.1"/>
    <property type="molecule type" value="Genomic_DNA"/>
</dbReference>
<dbReference type="RefSeq" id="WP_158445208.1">
    <property type="nucleotide sequence ID" value="NZ_JAOAOS010000002.1"/>
</dbReference>
<gene>
    <name evidence="2" type="ORF">ACFPK2_07540</name>
</gene>
<dbReference type="SUPFAM" id="SSF53474">
    <property type="entry name" value="alpha/beta-Hydrolases"/>
    <property type="match status" value="1"/>
</dbReference>
<dbReference type="InterPro" id="IPR029058">
    <property type="entry name" value="AB_hydrolase_fold"/>
</dbReference>
<comment type="caution">
    <text evidence="2">The sequence shown here is derived from an EMBL/GenBank/DDBJ whole genome shotgun (WGS) entry which is preliminary data.</text>
</comment>
<proteinExistence type="predicted"/>
<organism evidence="2 3">
    <name type="scientific">Bosea minatitlanensis</name>
    <dbReference type="NCBI Taxonomy" id="128782"/>
    <lineage>
        <taxon>Bacteria</taxon>
        <taxon>Pseudomonadati</taxon>
        <taxon>Pseudomonadota</taxon>
        <taxon>Alphaproteobacteria</taxon>
        <taxon>Hyphomicrobiales</taxon>
        <taxon>Boseaceae</taxon>
        <taxon>Bosea</taxon>
    </lineage>
</organism>
<protein>
    <submittedName>
        <fullName evidence="2">Alpha/beta hydrolase-fold protein</fullName>
    </submittedName>
</protein>
<evidence type="ECO:0000313" key="3">
    <source>
        <dbReference type="Proteomes" id="UP001595976"/>
    </source>
</evidence>
<dbReference type="Pfam" id="PF00756">
    <property type="entry name" value="Esterase"/>
    <property type="match status" value="1"/>
</dbReference>
<feature type="signal peptide" evidence="1">
    <location>
        <begin position="1"/>
        <end position="25"/>
    </location>
</feature>
<dbReference type="Gene3D" id="3.40.50.1820">
    <property type="entry name" value="alpha/beta hydrolase"/>
    <property type="match status" value="1"/>
</dbReference>
<sequence length="297" mass="31748">MRAALRLAPALFGLVAWLGPSAAAAQGQGLFAAAGRGEWTFDDPVWQAIQVETYTPEACAARPCPLLIVIHGNGRDAARSRDDWVAAAERHGVLVAAPRFDKARFSGRLFQQGNARGEPDRTKWTFGIVERLFDAARAAGRAEGAGYRLFGHSAGGQFVHRMALLMPQARFSKAVAANAGYYTLPLDAAAAGGFAYPYSLGGTPATDATLRAALGKHVTVMLGDRDINPAHRELNRSPGAEEQGATRFARGRRFMADIRAAAARLGLTPEWREVVVPGVAHQQKRMARAAAPELLGP</sequence>
<keyword evidence="3" id="KW-1185">Reference proteome</keyword>
<feature type="chain" id="PRO_5046556950" evidence="1">
    <location>
        <begin position="26"/>
        <end position="297"/>
    </location>
</feature>
<evidence type="ECO:0000256" key="1">
    <source>
        <dbReference type="SAM" id="SignalP"/>
    </source>
</evidence>
<keyword evidence="1" id="KW-0732">Signal</keyword>
<dbReference type="Proteomes" id="UP001595976">
    <property type="component" value="Unassembled WGS sequence"/>
</dbReference>
<dbReference type="InterPro" id="IPR000801">
    <property type="entry name" value="Esterase-like"/>
</dbReference>
<keyword evidence="2" id="KW-0378">Hydrolase</keyword>
<dbReference type="GO" id="GO:0016787">
    <property type="term" value="F:hydrolase activity"/>
    <property type="evidence" value="ECO:0007669"/>
    <property type="project" value="UniProtKB-KW"/>
</dbReference>
<accession>A0ABW0F1L7</accession>
<name>A0ABW0F1L7_9HYPH</name>
<reference evidence="3" key="1">
    <citation type="journal article" date="2019" name="Int. J. Syst. Evol. Microbiol.">
        <title>The Global Catalogue of Microorganisms (GCM) 10K type strain sequencing project: providing services to taxonomists for standard genome sequencing and annotation.</title>
        <authorList>
            <consortium name="The Broad Institute Genomics Platform"/>
            <consortium name="The Broad Institute Genome Sequencing Center for Infectious Disease"/>
            <person name="Wu L."/>
            <person name="Ma J."/>
        </authorList>
    </citation>
    <scope>NUCLEOTIDE SEQUENCE [LARGE SCALE GENOMIC DNA]</scope>
    <source>
        <strain evidence="3">CGMCC 1.15643</strain>
    </source>
</reference>